<dbReference type="EMBL" id="HACG01004474">
    <property type="protein sequence ID" value="CEK51339.1"/>
    <property type="molecule type" value="Transcribed_RNA"/>
</dbReference>
<dbReference type="AlphaFoldDB" id="A0A0B6Y5A6"/>
<proteinExistence type="predicted"/>
<reference evidence="1" key="1">
    <citation type="submission" date="2014-12" db="EMBL/GenBank/DDBJ databases">
        <title>Insight into the proteome of Arion vulgaris.</title>
        <authorList>
            <person name="Aradska J."/>
            <person name="Bulat T."/>
            <person name="Smidak R."/>
            <person name="Sarate P."/>
            <person name="Gangsoo J."/>
            <person name="Sialana F."/>
            <person name="Bilban M."/>
            <person name="Lubec G."/>
        </authorList>
    </citation>
    <scope>NUCLEOTIDE SEQUENCE</scope>
    <source>
        <tissue evidence="1">Skin</tissue>
    </source>
</reference>
<protein>
    <submittedName>
        <fullName evidence="1">Uncharacterized protein</fullName>
    </submittedName>
</protein>
<name>A0A0B6Y5A6_9EUPU</name>
<gene>
    <name evidence="1" type="primary">ORF13180</name>
</gene>
<accession>A0A0B6Y5A6</accession>
<evidence type="ECO:0000313" key="1">
    <source>
        <dbReference type="EMBL" id="CEK51339.1"/>
    </source>
</evidence>
<feature type="non-terminal residue" evidence="1">
    <location>
        <position position="1"/>
    </location>
</feature>
<organism evidence="1">
    <name type="scientific">Arion vulgaris</name>
    <dbReference type="NCBI Taxonomy" id="1028688"/>
    <lineage>
        <taxon>Eukaryota</taxon>
        <taxon>Metazoa</taxon>
        <taxon>Spiralia</taxon>
        <taxon>Lophotrochozoa</taxon>
        <taxon>Mollusca</taxon>
        <taxon>Gastropoda</taxon>
        <taxon>Heterobranchia</taxon>
        <taxon>Euthyneura</taxon>
        <taxon>Panpulmonata</taxon>
        <taxon>Eupulmonata</taxon>
        <taxon>Stylommatophora</taxon>
        <taxon>Helicina</taxon>
        <taxon>Arionoidea</taxon>
        <taxon>Arionidae</taxon>
        <taxon>Arion</taxon>
    </lineage>
</organism>
<sequence>LTMHTFSRLHILTMHIFSQCTYSHDAHILTMHTYHHAHATFHQLIRFHLMKSSGISKTCKSVAISQSLAYKDLIKSTTTTNLH</sequence>